<dbReference type="PANTHER" id="PTHR12110">
    <property type="entry name" value="HYDROXYPYRUVATE ISOMERASE"/>
    <property type="match status" value="1"/>
</dbReference>
<keyword evidence="3" id="KW-1185">Reference proteome</keyword>
<dbReference type="InterPro" id="IPR036237">
    <property type="entry name" value="Xyl_isomerase-like_sf"/>
</dbReference>
<dbReference type="Gene3D" id="3.20.20.150">
    <property type="entry name" value="Divalent-metal-dependent TIM barrel enzymes"/>
    <property type="match status" value="1"/>
</dbReference>
<dbReference type="EMBL" id="CP017269">
    <property type="protein sequence ID" value="AOT71020.1"/>
    <property type="molecule type" value="Genomic_DNA"/>
</dbReference>
<dbReference type="STRING" id="1424294.Gferi_16530"/>
<evidence type="ECO:0000259" key="1">
    <source>
        <dbReference type="Pfam" id="PF01261"/>
    </source>
</evidence>
<dbReference type="PANTHER" id="PTHR12110:SF21">
    <property type="entry name" value="XYLOSE ISOMERASE-LIKE TIM BARREL DOMAIN-CONTAINING PROTEIN"/>
    <property type="match status" value="1"/>
</dbReference>
<dbReference type="InterPro" id="IPR050312">
    <property type="entry name" value="IolE/XylAMocC-like"/>
</dbReference>
<dbReference type="Proteomes" id="UP000095743">
    <property type="component" value="Chromosome"/>
</dbReference>
<proteinExistence type="predicted"/>
<dbReference type="InterPro" id="IPR013022">
    <property type="entry name" value="Xyl_isomerase-like_TIM-brl"/>
</dbReference>
<reference evidence="2 3" key="1">
    <citation type="submission" date="2016-09" db="EMBL/GenBank/DDBJ databases">
        <title>Genomic analysis reveals versatility of anaerobic energy metabolism of Geosporobacter ferrireducens IRF9 of phylum Firmicutes.</title>
        <authorList>
            <person name="Kim S.-J."/>
        </authorList>
    </citation>
    <scope>NUCLEOTIDE SEQUENCE [LARGE SCALE GENOMIC DNA]</scope>
    <source>
        <strain evidence="2 3">IRF9</strain>
    </source>
</reference>
<accession>A0A1D8GJF7</accession>
<evidence type="ECO:0000313" key="2">
    <source>
        <dbReference type="EMBL" id="AOT71020.1"/>
    </source>
</evidence>
<feature type="domain" description="Xylose isomerase-like TIM barrel" evidence="1">
    <location>
        <begin position="66"/>
        <end position="278"/>
    </location>
</feature>
<name>A0A1D8GJF7_9FIRM</name>
<dbReference type="KEGG" id="gfe:Gferi_16530"/>
<protein>
    <recommendedName>
        <fullName evidence="1">Xylose isomerase-like TIM barrel domain-containing protein</fullName>
    </recommendedName>
</protein>
<dbReference type="SUPFAM" id="SSF51658">
    <property type="entry name" value="Xylose isomerase-like"/>
    <property type="match status" value="1"/>
</dbReference>
<organism evidence="2 3">
    <name type="scientific">Geosporobacter ferrireducens</name>
    <dbReference type="NCBI Taxonomy" id="1424294"/>
    <lineage>
        <taxon>Bacteria</taxon>
        <taxon>Bacillati</taxon>
        <taxon>Bacillota</taxon>
        <taxon>Clostridia</taxon>
        <taxon>Peptostreptococcales</taxon>
        <taxon>Thermotaleaceae</taxon>
        <taxon>Geosporobacter</taxon>
    </lineage>
</organism>
<dbReference type="AlphaFoldDB" id="A0A1D8GJF7"/>
<evidence type="ECO:0000313" key="3">
    <source>
        <dbReference type="Proteomes" id="UP000095743"/>
    </source>
</evidence>
<dbReference type="Pfam" id="PF01261">
    <property type="entry name" value="AP_endonuc_2"/>
    <property type="match status" value="1"/>
</dbReference>
<sequence length="284" mass="33042">MIMYEMKEFCVGGTTIISIEGERQVMKIGVGVFWEKFIKDQEFYMKTYDCLEIQDFVMPDNLDLGREHIIKQYQQQLQGYKGILTVHGPYIDLQPTSFDPLIRQASSARYHQCLEAAAALKCKYMIIHSSYDPMKTYDDGYDEYFIDQNTNFWKENIGAFEAYNVTVVLENIHDKGHQLIRKVLEKVNSPFLGACLDTGHAHALVKTDLLPWLEGYEHWLKYIHLHDNFGERDQHLSVGEGSINFAGFFKKLKEMNYDSILMNEIFGGVEAQKRNLENLYAFLK</sequence>
<gene>
    <name evidence="2" type="ORF">Gferi_16530</name>
</gene>